<protein>
    <submittedName>
        <fullName evidence="2">Uncharacterized protein</fullName>
    </submittedName>
</protein>
<sequence length="92" mass="9759">MKFDLVEPLDWEDPPQTVQDGDEQPLPAAGPVRAAADHARDRFRTEAGNLQAALGHMWHVITSSQAGEPVVPTAGAAAPANFRPGAFSSRDA</sequence>
<name>A0A1M6LYG6_9ACTN</name>
<organism evidence="2 3">
    <name type="scientific">Nocardiopsis flavescens</name>
    <dbReference type="NCBI Taxonomy" id="758803"/>
    <lineage>
        <taxon>Bacteria</taxon>
        <taxon>Bacillati</taxon>
        <taxon>Actinomycetota</taxon>
        <taxon>Actinomycetes</taxon>
        <taxon>Streptosporangiales</taxon>
        <taxon>Nocardiopsidaceae</taxon>
        <taxon>Nocardiopsis</taxon>
    </lineage>
</organism>
<reference evidence="2 3" key="1">
    <citation type="submission" date="2016-11" db="EMBL/GenBank/DDBJ databases">
        <authorList>
            <person name="Jaros S."/>
            <person name="Januszkiewicz K."/>
            <person name="Wedrychowicz H."/>
        </authorList>
    </citation>
    <scope>NUCLEOTIDE SEQUENCE [LARGE SCALE GENOMIC DNA]</scope>
    <source>
        <strain evidence="2 3">CGMCC 4.5723</strain>
    </source>
</reference>
<dbReference type="RefSeq" id="WP_073380170.1">
    <property type="nucleotide sequence ID" value="NZ_FQZK01000009.1"/>
</dbReference>
<gene>
    <name evidence="2" type="ORF">SAMN05421803_109104</name>
</gene>
<dbReference type="EMBL" id="FQZK01000009">
    <property type="protein sequence ID" value="SHJ76093.1"/>
    <property type="molecule type" value="Genomic_DNA"/>
</dbReference>
<evidence type="ECO:0000256" key="1">
    <source>
        <dbReference type="SAM" id="MobiDB-lite"/>
    </source>
</evidence>
<dbReference type="Proteomes" id="UP000184452">
    <property type="component" value="Unassembled WGS sequence"/>
</dbReference>
<evidence type="ECO:0000313" key="2">
    <source>
        <dbReference type="EMBL" id="SHJ76093.1"/>
    </source>
</evidence>
<dbReference type="OrthoDB" id="9938140at2"/>
<accession>A0A1M6LYG6</accession>
<proteinExistence type="predicted"/>
<feature type="region of interest" description="Disordered" evidence="1">
    <location>
        <begin position="1"/>
        <end position="28"/>
    </location>
</feature>
<dbReference type="AlphaFoldDB" id="A0A1M6LYG6"/>
<evidence type="ECO:0000313" key="3">
    <source>
        <dbReference type="Proteomes" id="UP000184452"/>
    </source>
</evidence>
<keyword evidence="3" id="KW-1185">Reference proteome</keyword>